<name>A0A975BIN6_9BACT</name>
<dbReference type="CDD" id="cd21173">
    <property type="entry name" value="NucC-like"/>
    <property type="match status" value="1"/>
</dbReference>
<dbReference type="RefSeq" id="WP_207681925.1">
    <property type="nucleotide sequence ID" value="NZ_CP061800.1"/>
</dbReference>
<evidence type="ECO:0000313" key="3">
    <source>
        <dbReference type="Proteomes" id="UP000663722"/>
    </source>
</evidence>
<keyword evidence="3" id="KW-1185">Reference proteome</keyword>
<dbReference type="Pfam" id="PF20247">
    <property type="entry name" value="DUF6602"/>
    <property type="match status" value="1"/>
</dbReference>
<evidence type="ECO:0000313" key="2">
    <source>
        <dbReference type="EMBL" id="QTA86176.1"/>
    </source>
</evidence>
<organism evidence="2 3">
    <name type="scientific">Desulfonema magnum</name>
    <dbReference type="NCBI Taxonomy" id="45655"/>
    <lineage>
        <taxon>Bacteria</taxon>
        <taxon>Pseudomonadati</taxon>
        <taxon>Thermodesulfobacteriota</taxon>
        <taxon>Desulfobacteria</taxon>
        <taxon>Desulfobacterales</taxon>
        <taxon>Desulfococcaceae</taxon>
        <taxon>Desulfonema</taxon>
    </lineage>
</organism>
<gene>
    <name evidence="2" type="ORF">dnm_021970</name>
</gene>
<dbReference type="InterPro" id="IPR046537">
    <property type="entry name" value="DUF6602"/>
</dbReference>
<protein>
    <recommendedName>
        <fullName evidence="1">DUF6602 domain-containing protein</fullName>
    </recommendedName>
</protein>
<proteinExistence type="predicted"/>
<reference evidence="2" key="1">
    <citation type="journal article" date="2021" name="Microb. Physiol.">
        <title>Proteogenomic Insights into the Physiology of Marine, Sulfate-Reducing, Filamentous Desulfonema limicola and Desulfonema magnum.</title>
        <authorList>
            <person name="Schnaars V."/>
            <person name="Wohlbrand L."/>
            <person name="Scheve S."/>
            <person name="Hinrichs C."/>
            <person name="Reinhardt R."/>
            <person name="Rabus R."/>
        </authorList>
    </citation>
    <scope>NUCLEOTIDE SEQUENCE</scope>
    <source>
        <strain evidence="2">4be13</strain>
    </source>
</reference>
<sequence>MFVSHINAIEQVLAAQSAAAQNAGHPNLRGGPREWFIQEFLESHLPTILEIGQGEIIDENSRPKPPRGSYRPQVDLVIYRRDMPKIMYSANNAAFLAEGVMATIETKSVLKFKDLEQACSASRVHKSLTRSYSERSPGRSESVISYVVAYDSSAKMPTIAGWLPEITQKLGAAPDELVEMIIVLGKGVVWRINAFPDFRIPDIPPEHNWAFSEQHDHNLCTMFTHILTWIPVTSPAPNTYGYVKRLYFQDFETV</sequence>
<dbReference type="KEGG" id="dmm:dnm_021970"/>
<dbReference type="AlphaFoldDB" id="A0A975BIN6"/>
<dbReference type="EMBL" id="CP061800">
    <property type="protein sequence ID" value="QTA86176.1"/>
    <property type="molecule type" value="Genomic_DNA"/>
</dbReference>
<accession>A0A975BIN6</accession>
<evidence type="ECO:0000259" key="1">
    <source>
        <dbReference type="Pfam" id="PF20247"/>
    </source>
</evidence>
<dbReference type="Proteomes" id="UP000663722">
    <property type="component" value="Chromosome"/>
</dbReference>
<feature type="domain" description="DUF6602" evidence="1">
    <location>
        <begin position="19"/>
        <end position="123"/>
    </location>
</feature>